<feature type="region of interest" description="Disordered" evidence="1">
    <location>
        <begin position="1"/>
        <end position="36"/>
    </location>
</feature>
<evidence type="ECO:0000256" key="2">
    <source>
        <dbReference type="SAM" id="Phobius"/>
    </source>
</evidence>
<keyword evidence="2" id="KW-1133">Transmembrane helix</keyword>
<feature type="transmembrane region" description="Helical" evidence="2">
    <location>
        <begin position="245"/>
        <end position="263"/>
    </location>
</feature>
<keyword evidence="2" id="KW-0812">Transmembrane</keyword>
<evidence type="ECO:0000313" key="3">
    <source>
        <dbReference type="EMBL" id="BCJ44918.1"/>
    </source>
</evidence>
<evidence type="ECO:0000313" key="4">
    <source>
        <dbReference type="Proteomes" id="UP000676967"/>
    </source>
</evidence>
<reference evidence="3 4" key="1">
    <citation type="submission" date="2020-08" db="EMBL/GenBank/DDBJ databases">
        <title>Whole genome shotgun sequence of Actinoplanes ianthinogenes NBRC 13996.</title>
        <authorList>
            <person name="Komaki H."/>
            <person name="Tamura T."/>
        </authorList>
    </citation>
    <scope>NUCLEOTIDE SEQUENCE [LARGE SCALE GENOMIC DNA]</scope>
    <source>
        <strain evidence="3 4">NBRC 13996</strain>
    </source>
</reference>
<name>A0ABN6CJC1_9ACTN</name>
<organism evidence="3 4">
    <name type="scientific">Actinoplanes ianthinogenes</name>
    <dbReference type="NCBI Taxonomy" id="122358"/>
    <lineage>
        <taxon>Bacteria</taxon>
        <taxon>Bacillati</taxon>
        <taxon>Actinomycetota</taxon>
        <taxon>Actinomycetes</taxon>
        <taxon>Micromonosporales</taxon>
        <taxon>Micromonosporaceae</taxon>
        <taxon>Actinoplanes</taxon>
    </lineage>
</organism>
<feature type="compositionally biased region" description="Pro residues" evidence="1">
    <location>
        <begin position="179"/>
        <end position="204"/>
    </location>
</feature>
<feature type="region of interest" description="Disordered" evidence="1">
    <location>
        <begin position="48"/>
        <end position="151"/>
    </location>
</feature>
<dbReference type="RefSeq" id="WP_189336230.1">
    <property type="nucleotide sequence ID" value="NZ_AP023356.1"/>
</dbReference>
<dbReference type="EMBL" id="AP023356">
    <property type="protein sequence ID" value="BCJ44918.1"/>
    <property type="molecule type" value="Genomic_DNA"/>
</dbReference>
<feature type="region of interest" description="Disordered" evidence="1">
    <location>
        <begin position="168"/>
        <end position="238"/>
    </location>
</feature>
<keyword evidence="2" id="KW-0472">Membrane</keyword>
<evidence type="ECO:0000256" key="1">
    <source>
        <dbReference type="SAM" id="MobiDB-lite"/>
    </source>
</evidence>
<sequence length="424" mass="45367">MTDPTRVADSSDEPPTSHVPSRWSGAAPVPAVAPRKSMWDRLVERVTGPPEPEHWATMPAVDPWAGQDTPVWTTEHLAPPPVEMPPTRIDAPAAPTGMSPTRRDAPAAPTGISPTLRDAPAAPIGMAPTRSDSPAPATRLDAPAAPRPLPEKERKIRALLSQIAAKAVERPATKSPAATAPPPAAPPFTAPPFAAPPPSTPPQPRGWFSRPTAKTPNRIPIQPRPPVTAHPERPPRRKRRRLRRLTLIVAVLVAAWFAAPYAYAQWPALAQFPVAAQLPERVGDLRLRADEASRRALDRLADQLTAAGSAGAAFAGVYGDGNGKRVTLYGVTGWRFTPESDVLQQFDRIAGDVTLSDVQDFTLNESGAYERCGKGRLNGASTVVCTWADHGSMATVLLTRRSISESAELVARLRGEVLTPKFGA</sequence>
<keyword evidence="4" id="KW-1185">Reference proteome</keyword>
<dbReference type="Proteomes" id="UP000676967">
    <property type="component" value="Chromosome"/>
</dbReference>
<accession>A0ABN6CJC1</accession>
<proteinExistence type="predicted"/>
<feature type="compositionally biased region" description="Low complexity" evidence="1">
    <location>
        <begin position="134"/>
        <end position="144"/>
    </location>
</feature>
<gene>
    <name evidence="3" type="ORF">Aiant_55750</name>
</gene>
<protein>
    <submittedName>
        <fullName evidence="3">Uncharacterized protein</fullName>
    </submittedName>
</protein>